<gene>
    <name evidence="1" type="ORF">KC19_1G179300</name>
</gene>
<reference evidence="1" key="1">
    <citation type="submission" date="2020-06" db="EMBL/GenBank/DDBJ databases">
        <title>WGS assembly of Ceratodon purpureus strain R40.</title>
        <authorList>
            <person name="Carey S.B."/>
            <person name="Jenkins J."/>
            <person name="Shu S."/>
            <person name="Lovell J.T."/>
            <person name="Sreedasyam A."/>
            <person name="Maumus F."/>
            <person name="Tiley G.P."/>
            <person name="Fernandez-Pozo N."/>
            <person name="Barry K."/>
            <person name="Chen C."/>
            <person name="Wang M."/>
            <person name="Lipzen A."/>
            <person name="Daum C."/>
            <person name="Saski C.A."/>
            <person name="Payton A.C."/>
            <person name="Mcbreen J.C."/>
            <person name="Conrad R.E."/>
            <person name="Kollar L.M."/>
            <person name="Olsson S."/>
            <person name="Huttunen S."/>
            <person name="Landis J.B."/>
            <person name="Wickett N.J."/>
            <person name="Johnson M.G."/>
            <person name="Rensing S.A."/>
            <person name="Grimwood J."/>
            <person name="Schmutz J."/>
            <person name="Mcdaniel S.F."/>
        </authorList>
    </citation>
    <scope>NUCLEOTIDE SEQUENCE</scope>
    <source>
        <strain evidence="1">R40</strain>
    </source>
</reference>
<evidence type="ECO:0000313" key="2">
    <source>
        <dbReference type="Proteomes" id="UP000822688"/>
    </source>
</evidence>
<evidence type="ECO:0000313" key="1">
    <source>
        <dbReference type="EMBL" id="KAG0591494.1"/>
    </source>
</evidence>
<organism evidence="1 2">
    <name type="scientific">Ceratodon purpureus</name>
    <name type="common">Fire moss</name>
    <name type="synonym">Dicranum purpureum</name>
    <dbReference type="NCBI Taxonomy" id="3225"/>
    <lineage>
        <taxon>Eukaryota</taxon>
        <taxon>Viridiplantae</taxon>
        <taxon>Streptophyta</taxon>
        <taxon>Embryophyta</taxon>
        <taxon>Bryophyta</taxon>
        <taxon>Bryophytina</taxon>
        <taxon>Bryopsida</taxon>
        <taxon>Dicranidae</taxon>
        <taxon>Pseudoditrichales</taxon>
        <taxon>Ditrichaceae</taxon>
        <taxon>Ceratodon</taxon>
    </lineage>
</organism>
<accession>A0A8T0J6D7</accession>
<keyword evidence="2" id="KW-1185">Reference proteome</keyword>
<dbReference type="AlphaFoldDB" id="A0A8T0J6D7"/>
<protein>
    <submittedName>
        <fullName evidence="1">Uncharacterized protein</fullName>
    </submittedName>
</protein>
<name>A0A8T0J6D7_CERPU</name>
<proteinExistence type="predicted"/>
<sequence>MPGFLQLQIASKMSGTMEPVISKFIISLVHGTLRPRVVRLSCGKLHQPLNATIRTSQIFYHLPEYHKFIELAWAHDHKTHLKTSNLVISKSDGLQGPSLIESFTFNSSTCAVLELQL</sequence>
<dbReference type="Proteomes" id="UP000822688">
    <property type="component" value="Chromosome 1"/>
</dbReference>
<dbReference type="EMBL" id="CM026421">
    <property type="protein sequence ID" value="KAG0591494.1"/>
    <property type="molecule type" value="Genomic_DNA"/>
</dbReference>
<comment type="caution">
    <text evidence="1">The sequence shown here is derived from an EMBL/GenBank/DDBJ whole genome shotgun (WGS) entry which is preliminary data.</text>
</comment>